<feature type="binding site" evidence="7">
    <location>
        <position position="98"/>
    </location>
    <ligand>
        <name>S-adenosyl-L-methionine</name>
        <dbReference type="ChEBI" id="CHEBI:59789"/>
    </ligand>
</feature>
<feature type="domain" description="Ribosomal RNA adenine methylase transferase N-terminal" evidence="8">
    <location>
        <begin position="17"/>
        <end position="180"/>
    </location>
</feature>
<dbReference type="Proteomes" id="UP000033866">
    <property type="component" value="Unassembled WGS sequence"/>
</dbReference>
<comment type="similarity">
    <text evidence="7">Belongs to the class I-like SAM-binding methyltransferase superfamily. rRNA adenine N(6)-methyltransferase family.</text>
</comment>
<evidence type="ECO:0000256" key="4">
    <source>
        <dbReference type="ARBA" id="ARBA00022679"/>
    </source>
</evidence>
<evidence type="ECO:0000256" key="2">
    <source>
        <dbReference type="ARBA" id="ARBA00022552"/>
    </source>
</evidence>
<dbReference type="PROSITE" id="PS51689">
    <property type="entry name" value="SAM_RNA_A_N6_MT"/>
    <property type="match status" value="1"/>
</dbReference>
<dbReference type="InterPro" id="IPR029063">
    <property type="entry name" value="SAM-dependent_MTases_sf"/>
</dbReference>
<dbReference type="InterPro" id="IPR020598">
    <property type="entry name" value="rRNA_Ade_methylase_Trfase_N"/>
</dbReference>
<keyword evidence="3 7" id="KW-0489">Methyltransferase</keyword>
<dbReference type="Pfam" id="PF00398">
    <property type="entry name" value="RrnaAD"/>
    <property type="match status" value="1"/>
</dbReference>
<proteinExistence type="inferred from homology"/>
<dbReference type="Gene3D" id="1.10.8.100">
    <property type="entry name" value="Ribosomal RNA adenine dimethylase-like, domain 2"/>
    <property type="match status" value="1"/>
</dbReference>
<protein>
    <submittedName>
        <fullName evidence="9">Ribosomal RNA small subunit methyltransferase A</fullName>
    </submittedName>
</protein>
<keyword evidence="5 7" id="KW-0949">S-adenosyl-L-methionine</keyword>
<evidence type="ECO:0000256" key="5">
    <source>
        <dbReference type="ARBA" id="ARBA00022691"/>
    </source>
</evidence>
<dbReference type="GO" id="GO:0003723">
    <property type="term" value="F:RNA binding"/>
    <property type="evidence" value="ECO:0007669"/>
    <property type="project" value="UniProtKB-UniRule"/>
</dbReference>
<dbReference type="PANTHER" id="PTHR11727:SF7">
    <property type="entry name" value="DIMETHYLADENOSINE TRANSFERASE-RELATED"/>
    <property type="match status" value="1"/>
</dbReference>
<evidence type="ECO:0000256" key="6">
    <source>
        <dbReference type="ARBA" id="ARBA00022884"/>
    </source>
</evidence>
<gene>
    <name evidence="9" type="ORF">UR61_C0007G0005</name>
</gene>
<dbReference type="SUPFAM" id="SSF53335">
    <property type="entry name" value="S-adenosyl-L-methionine-dependent methyltransferases"/>
    <property type="match status" value="1"/>
</dbReference>
<comment type="caution">
    <text evidence="9">The sequence shown here is derived from an EMBL/GenBank/DDBJ whole genome shotgun (WGS) entry which is preliminary data.</text>
</comment>
<evidence type="ECO:0000256" key="1">
    <source>
        <dbReference type="ARBA" id="ARBA00022490"/>
    </source>
</evidence>
<keyword evidence="6 7" id="KW-0694">RNA-binding</keyword>
<dbReference type="Gene3D" id="3.40.50.150">
    <property type="entry name" value="Vaccinia Virus protein VP39"/>
    <property type="match status" value="1"/>
</dbReference>
<dbReference type="InterPro" id="IPR023165">
    <property type="entry name" value="rRNA_Ade_diMease-like_C"/>
</dbReference>
<reference evidence="9 10" key="1">
    <citation type="journal article" date="2015" name="Nature">
        <title>rRNA introns, odd ribosomes, and small enigmatic genomes across a large radiation of phyla.</title>
        <authorList>
            <person name="Brown C.T."/>
            <person name="Hug L.A."/>
            <person name="Thomas B.C."/>
            <person name="Sharon I."/>
            <person name="Castelle C.J."/>
            <person name="Singh A."/>
            <person name="Wilkins M.J."/>
            <person name="Williams K.H."/>
            <person name="Banfield J.F."/>
        </authorList>
    </citation>
    <scope>NUCLEOTIDE SEQUENCE [LARGE SCALE GENOMIC DNA]</scope>
</reference>
<dbReference type="AlphaFoldDB" id="A0A0G0DSJ1"/>
<evidence type="ECO:0000313" key="10">
    <source>
        <dbReference type="Proteomes" id="UP000033866"/>
    </source>
</evidence>
<dbReference type="PROSITE" id="PS01131">
    <property type="entry name" value="RRNA_A_DIMETH"/>
    <property type="match status" value="1"/>
</dbReference>
<sequence length="241" mass="27653">MKAKRSLGQNFFVNSNLADYIVNIVSRTGSNSILEIGPGMGFFTQRLNKVFDNVTVVEKDTNLANSLKIQFPNINVLNEDFLNMDLTFLDKEYMYFGSLPYNVSKPIIRKIIESSNFNNESFFIVQKEVAEKYIYKKPYSTLSLTTTIYAKCKKILDISPDSFRPKPNVNSSLITISPSNTNIQNRELLEKLIHTAFKQPRKNIHNNLKNSQFEKGSLPFQAYRPAQLDLESYIQILNLSL</sequence>
<evidence type="ECO:0000256" key="3">
    <source>
        <dbReference type="ARBA" id="ARBA00022603"/>
    </source>
</evidence>
<dbReference type="InterPro" id="IPR020596">
    <property type="entry name" value="rRNA_Ade_Mease_Trfase_CS"/>
</dbReference>
<evidence type="ECO:0000256" key="7">
    <source>
        <dbReference type="PROSITE-ProRule" id="PRU01026"/>
    </source>
</evidence>
<feature type="binding site" evidence="7">
    <location>
        <position position="37"/>
    </location>
    <ligand>
        <name>S-adenosyl-L-methionine</name>
        <dbReference type="ChEBI" id="CHEBI:59789"/>
    </ligand>
</feature>
<dbReference type="InterPro" id="IPR011530">
    <property type="entry name" value="rRNA_adenine_dimethylase"/>
</dbReference>
<dbReference type="PANTHER" id="PTHR11727">
    <property type="entry name" value="DIMETHYLADENOSINE TRANSFERASE"/>
    <property type="match status" value="1"/>
</dbReference>
<evidence type="ECO:0000259" key="8">
    <source>
        <dbReference type="SMART" id="SM00650"/>
    </source>
</evidence>
<dbReference type="EMBL" id="LBPV01000007">
    <property type="protein sequence ID" value="KKP65985.1"/>
    <property type="molecule type" value="Genomic_DNA"/>
</dbReference>
<feature type="binding site" evidence="7">
    <location>
        <position position="58"/>
    </location>
    <ligand>
        <name>S-adenosyl-L-methionine</name>
        <dbReference type="ChEBI" id="CHEBI:59789"/>
    </ligand>
</feature>
<keyword evidence="2" id="KW-0698">rRNA processing</keyword>
<dbReference type="SMART" id="SM00650">
    <property type="entry name" value="rADc"/>
    <property type="match status" value="1"/>
</dbReference>
<feature type="binding site" evidence="7">
    <location>
        <position position="10"/>
    </location>
    <ligand>
        <name>S-adenosyl-L-methionine</name>
        <dbReference type="ChEBI" id="CHEBI:59789"/>
    </ligand>
</feature>
<evidence type="ECO:0000313" key="9">
    <source>
        <dbReference type="EMBL" id="KKP65985.1"/>
    </source>
</evidence>
<keyword evidence="1" id="KW-0963">Cytoplasm</keyword>
<keyword evidence="4 7" id="KW-0808">Transferase</keyword>
<dbReference type="InterPro" id="IPR001737">
    <property type="entry name" value="KsgA/Erm"/>
</dbReference>
<comment type="caution">
    <text evidence="7">Lacks conserved residue(s) required for the propagation of feature annotation.</text>
</comment>
<organism evidence="9 10">
    <name type="scientific">candidate division WS6 bacterium GW2011_GWE1_34_7</name>
    <dbReference type="NCBI Taxonomy" id="1619093"/>
    <lineage>
        <taxon>Bacteria</taxon>
        <taxon>Candidatus Dojkabacteria</taxon>
    </lineage>
</organism>
<name>A0A0G0DSJ1_9BACT</name>
<dbReference type="GO" id="GO:0000179">
    <property type="term" value="F:rRNA (adenine-N6,N6-)-dimethyltransferase activity"/>
    <property type="evidence" value="ECO:0007669"/>
    <property type="project" value="UniProtKB-UniRule"/>
</dbReference>
<dbReference type="NCBIfam" id="TIGR00755">
    <property type="entry name" value="ksgA"/>
    <property type="match status" value="1"/>
</dbReference>
<feature type="binding site" evidence="7">
    <location>
        <position position="80"/>
    </location>
    <ligand>
        <name>S-adenosyl-L-methionine</name>
        <dbReference type="ChEBI" id="CHEBI:59789"/>
    </ligand>
</feature>
<accession>A0A0G0DSJ1</accession>